<evidence type="ECO:0000313" key="2">
    <source>
        <dbReference type="EMBL" id="CAB3870047.1"/>
    </source>
</evidence>
<keyword evidence="1" id="KW-0732">Signal</keyword>
<feature type="signal peptide" evidence="1">
    <location>
        <begin position="1"/>
        <end position="29"/>
    </location>
</feature>
<dbReference type="RefSeq" id="WP_175207526.1">
    <property type="nucleotide sequence ID" value="NZ_CADILG010000017.1"/>
</dbReference>
<dbReference type="AlphaFoldDB" id="A0A6S7CYR3"/>
<dbReference type="EMBL" id="CADILG010000017">
    <property type="protein sequence ID" value="CAB3870047.1"/>
    <property type="molecule type" value="Genomic_DNA"/>
</dbReference>
<evidence type="ECO:0000256" key="1">
    <source>
        <dbReference type="SAM" id="SignalP"/>
    </source>
</evidence>
<reference evidence="2 3" key="1">
    <citation type="submission" date="2020-04" db="EMBL/GenBank/DDBJ databases">
        <authorList>
            <person name="De Canck E."/>
        </authorList>
    </citation>
    <scope>NUCLEOTIDE SEQUENCE [LARGE SCALE GENOMIC DNA]</scope>
    <source>
        <strain evidence="2 3">LMG 26858</strain>
    </source>
</reference>
<protein>
    <submittedName>
        <fullName evidence="2">Uncharacterized protein</fullName>
    </submittedName>
</protein>
<accession>A0A6S7CYR3</accession>
<dbReference type="Proteomes" id="UP000494117">
    <property type="component" value="Unassembled WGS sequence"/>
</dbReference>
<feature type="chain" id="PRO_5028864497" evidence="1">
    <location>
        <begin position="30"/>
        <end position="196"/>
    </location>
</feature>
<keyword evidence="3" id="KW-1185">Reference proteome</keyword>
<sequence length="196" mass="21348">MNKPGVIHLAALCTALALALAGLAKSASAESVALPQGVSIELPEGWVVDGPPEGELSRSGLRRVWFACESEACEQTQETCTILMSAEPLDGEGDAGKLREMYASPLKRYARLRAVLQGSGRDAQIRKPLERVRIGERDWYRVETDARHNYKSGLYAETVIDGLYVGAICKSCETGEERHSAALQILRSMTRDAASR</sequence>
<evidence type="ECO:0000313" key="3">
    <source>
        <dbReference type="Proteomes" id="UP000494117"/>
    </source>
</evidence>
<proteinExistence type="predicted"/>
<gene>
    <name evidence="2" type="ORF">LMG26858_02679</name>
</gene>
<name>A0A6S7CYR3_9BURK</name>
<organism evidence="2 3">
    <name type="scientific">Achromobacter anxifer</name>
    <dbReference type="NCBI Taxonomy" id="1287737"/>
    <lineage>
        <taxon>Bacteria</taxon>
        <taxon>Pseudomonadati</taxon>
        <taxon>Pseudomonadota</taxon>
        <taxon>Betaproteobacteria</taxon>
        <taxon>Burkholderiales</taxon>
        <taxon>Alcaligenaceae</taxon>
        <taxon>Achromobacter</taxon>
    </lineage>
</organism>